<protein>
    <submittedName>
        <fullName evidence="1">Uncharacterized protein</fullName>
    </submittedName>
</protein>
<dbReference type="Proteomes" id="UP000886800">
    <property type="component" value="Unassembled WGS sequence"/>
</dbReference>
<organism evidence="1 2">
    <name type="scientific">Candidatus Anaerotruncus excrementipullorum</name>
    <dbReference type="NCBI Taxonomy" id="2838465"/>
    <lineage>
        <taxon>Bacteria</taxon>
        <taxon>Bacillati</taxon>
        <taxon>Bacillota</taxon>
        <taxon>Clostridia</taxon>
        <taxon>Eubacteriales</taxon>
        <taxon>Oscillospiraceae</taxon>
        <taxon>Anaerotruncus</taxon>
    </lineage>
</organism>
<evidence type="ECO:0000313" key="1">
    <source>
        <dbReference type="EMBL" id="HIX65236.1"/>
    </source>
</evidence>
<proteinExistence type="predicted"/>
<reference evidence="1" key="1">
    <citation type="journal article" date="2021" name="PeerJ">
        <title>Extensive microbial diversity within the chicken gut microbiome revealed by metagenomics and culture.</title>
        <authorList>
            <person name="Gilroy R."/>
            <person name="Ravi A."/>
            <person name="Getino M."/>
            <person name="Pursley I."/>
            <person name="Horton D.L."/>
            <person name="Alikhan N.F."/>
            <person name="Baker D."/>
            <person name="Gharbi K."/>
            <person name="Hall N."/>
            <person name="Watson M."/>
            <person name="Adriaenssens E.M."/>
            <person name="Foster-Nyarko E."/>
            <person name="Jarju S."/>
            <person name="Secka A."/>
            <person name="Antonio M."/>
            <person name="Oren A."/>
            <person name="Chaudhuri R.R."/>
            <person name="La Ragione R."/>
            <person name="Hildebrand F."/>
            <person name="Pallen M.J."/>
        </authorList>
    </citation>
    <scope>NUCLEOTIDE SEQUENCE</scope>
    <source>
        <strain evidence="1">CHK188-5543</strain>
    </source>
</reference>
<accession>A0A9D1WQW3</accession>
<name>A0A9D1WQW3_9FIRM</name>
<reference evidence="1" key="2">
    <citation type="submission" date="2021-04" db="EMBL/GenBank/DDBJ databases">
        <authorList>
            <person name="Gilroy R."/>
        </authorList>
    </citation>
    <scope>NUCLEOTIDE SEQUENCE</scope>
    <source>
        <strain evidence="1">CHK188-5543</strain>
    </source>
</reference>
<sequence length="50" mass="5517">MEKTCSLRRMLQELYGQPPPPGVLEAMLARILAAVKKFPKQENPKPPGGV</sequence>
<comment type="caution">
    <text evidence="1">The sequence shown here is derived from an EMBL/GenBank/DDBJ whole genome shotgun (WGS) entry which is preliminary data.</text>
</comment>
<dbReference type="EMBL" id="DXES01000065">
    <property type="protein sequence ID" value="HIX65236.1"/>
    <property type="molecule type" value="Genomic_DNA"/>
</dbReference>
<dbReference type="AlphaFoldDB" id="A0A9D1WQW3"/>
<gene>
    <name evidence="1" type="ORF">H9736_03205</name>
</gene>
<evidence type="ECO:0000313" key="2">
    <source>
        <dbReference type="Proteomes" id="UP000886800"/>
    </source>
</evidence>